<organism evidence="3 4">
    <name type="scientific">Haloferula chungangensis</name>
    <dbReference type="NCBI Taxonomy" id="1048331"/>
    <lineage>
        <taxon>Bacteria</taxon>
        <taxon>Pseudomonadati</taxon>
        <taxon>Verrucomicrobiota</taxon>
        <taxon>Verrucomicrobiia</taxon>
        <taxon>Verrucomicrobiales</taxon>
        <taxon>Verrucomicrobiaceae</taxon>
        <taxon>Haloferula</taxon>
    </lineage>
</organism>
<proteinExistence type="predicted"/>
<dbReference type="Proteomes" id="UP001596472">
    <property type="component" value="Unassembled WGS sequence"/>
</dbReference>
<feature type="domain" description="Transglutaminase-like" evidence="2">
    <location>
        <begin position="173"/>
        <end position="250"/>
    </location>
</feature>
<dbReference type="Pfam" id="PF01841">
    <property type="entry name" value="Transglut_core"/>
    <property type="match status" value="1"/>
</dbReference>
<dbReference type="InterPro" id="IPR038765">
    <property type="entry name" value="Papain-like_cys_pep_sf"/>
</dbReference>
<dbReference type="SMART" id="SM00460">
    <property type="entry name" value="TGc"/>
    <property type="match status" value="1"/>
</dbReference>
<evidence type="ECO:0000256" key="1">
    <source>
        <dbReference type="SAM" id="MobiDB-lite"/>
    </source>
</evidence>
<evidence type="ECO:0000259" key="2">
    <source>
        <dbReference type="SMART" id="SM00460"/>
    </source>
</evidence>
<dbReference type="SUPFAM" id="SSF54001">
    <property type="entry name" value="Cysteine proteinases"/>
    <property type="match status" value="1"/>
</dbReference>
<evidence type="ECO:0000313" key="4">
    <source>
        <dbReference type="Proteomes" id="UP001596472"/>
    </source>
</evidence>
<dbReference type="RefSeq" id="WP_379710746.1">
    <property type="nucleotide sequence ID" value="NZ_JBHTBS010000003.1"/>
</dbReference>
<feature type="region of interest" description="Disordered" evidence="1">
    <location>
        <begin position="561"/>
        <end position="632"/>
    </location>
</feature>
<evidence type="ECO:0000313" key="3">
    <source>
        <dbReference type="EMBL" id="MFC7336920.1"/>
    </source>
</evidence>
<dbReference type="PANTHER" id="PTHR33490:SF1">
    <property type="entry name" value="SLL1233 PROTEIN"/>
    <property type="match status" value="1"/>
</dbReference>
<reference evidence="4" key="1">
    <citation type="journal article" date="2019" name="Int. J. Syst. Evol. Microbiol.">
        <title>The Global Catalogue of Microorganisms (GCM) 10K type strain sequencing project: providing services to taxonomists for standard genome sequencing and annotation.</title>
        <authorList>
            <consortium name="The Broad Institute Genomics Platform"/>
            <consortium name="The Broad Institute Genome Sequencing Center for Infectious Disease"/>
            <person name="Wu L."/>
            <person name="Ma J."/>
        </authorList>
    </citation>
    <scope>NUCLEOTIDE SEQUENCE [LARGE SCALE GENOMIC DNA]</scope>
    <source>
        <strain evidence="4">CGMCC 4.1467</strain>
    </source>
</reference>
<accession>A0ABW2L5Y9</accession>
<sequence length="1130" mass="127633">MSIHCSLHHVTSYKYSKPVKLGPQVIRLRPATHSRTEVPSYSLKISPEKHFINWQQDPQGNFLARIVFPEAVREFSIEVDLIANLSTINPFDFFLDEYAQHYPFEYSEELTLDLEPYLVKEVRGPKFRKFLENLPVTDGMEANAFMVAVNMAVHKAVGYTIRMEPGVQSTEETLTKGTGSCRDSAWLLVQTMRRLGIAARFCSGYLIQLKADQKPVDGGAEGPSDDFTDLHAWTEIYLPGAGWVGLDPTSGLLTGEGHIPLCAAAHYRNAAPISGSLSMSDDTETEFEFDMKVERIRETPRVTLPYTPEQTAAIEALGQKIDRKLKKQDMRLTMGGEPTFVSATDMEAPEWNTDALGPTKELYADQLLHRLHRKFSPGGFLHHGQGKWYPGEPLPRWAFTSYWRLDGTPVWNDPSLFADHRVDYGYSSKESEAFIKLLAKNLDIPEKYIRAGYEDIFYYMWKERRLPMNVTVDNPKLADKLERDTIAKVFEQGLGSPVGHLLPLARGVNPEEWITGPWFLRGEELYLAPGNHPMGYRLPMDGLPWADRIDQPILEPYDPSIPRDPFPAERILPPSLRQQNPASATAATIRGQYQGDPRGEDPMRRSSKQRLDALQEPQVGKSASGQVRTGLSVEPRDGRLHVFMPPLVKTDAYLELVGALEETAKSLGTPIRIEGYKPPSDPRLCSFSVTPDPGVIEVNIHPSKTWDEITAKNTVIYEEARNIGLGTEKFMEDGRHSGTGGGNHIVVGGDTPLDSPFLRRPHLLPSLITYFNNHPSLSYLFSGLFIGPTSQAPRLDEARHETLYELETAFAALPKGDSTLDHSQWLVDRILRNHLVDMTGNTHRAEICLDKLYSPDSTTGRLGLLEMRGFEMPPHPEMALAQQLLIRGMLSKFWDTPYTAKPVRWGTSIHDRWMLPHFIKDDFEDIVTDLQGGGLDFDAAWFEPHQEFRFPIIGEYEQRNVHLELRQAIEPWHVLGEEQSSSGTSRYVDSSVERIQLKVRGFTDSRHQVTCNGVSVPLHPTGRQGEFVAGIRFRAWSPYSALHPTLPINSPLTFDLVDTWNQRSVGGCKYHVVHPGGRAYDDFPLNAFVAESRRRSRFFTINKSPGKLDPPTPKIDREYPMTLDLQRYTS</sequence>
<dbReference type="InterPro" id="IPR002931">
    <property type="entry name" value="Transglutaminase-like"/>
</dbReference>
<dbReference type="EMBL" id="JBHTBS010000003">
    <property type="protein sequence ID" value="MFC7336920.1"/>
    <property type="molecule type" value="Genomic_DNA"/>
</dbReference>
<keyword evidence="4" id="KW-1185">Reference proteome</keyword>
<dbReference type="InterPro" id="IPR013589">
    <property type="entry name" value="Bac_transglu_N"/>
</dbReference>
<feature type="compositionally biased region" description="Basic and acidic residues" evidence="1">
    <location>
        <begin position="597"/>
        <end position="613"/>
    </location>
</feature>
<name>A0ABW2L5Y9_9BACT</name>
<dbReference type="PANTHER" id="PTHR33490">
    <property type="entry name" value="BLR5614 PROTEIN-RELATED"/>
    <property type="match status" value="1"/>
</dbReference>
<dbReference type="Gene3D" id="3.10.620.30">
    <property type="match status" value="1"/>
</dbReference>
<protein>
    <submittedName>
        <fullName evidence="3">DUF2126 domain-containing protein</fullName>
    </submittedName>
</protein>
<dbReference type="Pfam" id="PF08379">
    <property type="entry name" value="Bact_transglu_N"/>
    <property type="match status" value="1"/>
</dbReference>
<dbReference type="Pfam" id="PF09899">
    <property type="entry name" value="DUF2126"/>
    <property type="match status" value="1"/>
</dbReference>
<comment type="caution">
    <text evidence="3">The sequence shown here is derived from an EMBL/GenBank/DDBJ whole genome shotgun (WGS) entry which is preliminary data.</text>
</comment>
<dbReference type="InterPro" id="IPR018667">
    <property type="entry name" value="DUF2126"/>
</dbReference>
<feature type="compositionally biased region" description="Polar residues" evidence="1">
    <location>
        <begin position="576"/>
        <end position="586"/>
    </location>
</feature>
<gene>
    <name evidence="3" type="ORF">ACFQY0_07005</name>
</gene>